<evidence type="ECO:0000313" key="3">
    <source>
        <dbReference type="Proteomes" id="UP000441585"/>
    </source>
</evidence>
<comment type="caution">
    <text evidence="2">The sequence shown here is derived from an EMBL/GenBank/DDBJ whole genome shotgun (WGS) entry which is preliminary data.</text>
</comment>
<keyword evidence="1" id="KW-0732">Signal</keyword>
<protein>
    <submittedName>
        <fullName evidence="2">Uncharacterized protein</fullName>
    </submittedName>
</protein>
<keyword evidence="3" id="KW-1185">Reference proteome</keyword>
<dbReference type="EMBL" id="WKKF01000002">
    <property type="protein sequence ID" value="MRX54742.1"/>
    <property type="molecule type" value="Genomic_DNA"/>
</dbReference>
<organism evidence="2 3">
    <name type="scientific">Metabacillus idriensis</name>
    <dbReference type="NCBI Taxonomy" id="324768"/>
    <lineage>
        <taxon>Bacteria</taxon>
        <taxon>Bacillati</taxon>
        <taxon>Bacillota</taxon>
        <taxon>Bacilli</taxon>
        <taxon>Bacillales</taxon>
        <taxon>Bacillaceae</taxon>
        <taxon>Metabacillus</taxon>
    </lineage>
</organism>
<dbReference type="Proteomes" id="UP000441585">
    <property type="component" value="Unassembled WGS sequence"/>
</dbReference>
<proteinExistence type="predicted"/>
<dbReference type="AlphaFoldDB" id="A0A6I2MBT1"/>
<gene>
    <name evidence="2" type="ORF">GJU41_12235</name>
</gene>
<name>A0A6I2MBT1_9BACI</name>
<sequence>MKKMRTHLLLLALGTAILLSGCSKAEKDIQTADEEWPRIIKAHEYS</sequence>
<feature type="chain" id="PRO_5026110429" evidence="1">
    <location>
        <begin position="26"/>
        <end position="46"/>
    </location>
</feature>
<evidence type="ECO:0000313" key="2">
    <source>
        <dbReference type="EMBL" id="MRX54742.1"/>
    </source>
</evidence>
<evidence type="ECO:0000256" key="1">
    <source>
        <dbReference type="SAM" id="SignalP"/>
    </source>
</evidence>
<dbReference type="RefSeq" id="WP_154318736.1">
    <property type="nucleotide sequence ID" value="NZ_CAJGAA010000002.1"/>
</dbReference>
<reference evidence="2 3" key="1">
    <citation type="submission" date="2019-11" db="EMBL/GenBank/DDBJ databases">
        <title>Bacillus idriensis genome.</title>
        <authorList>
            <person name="Konopka E.N."/>
            <person name="Newman J.D."/>
        </authorList>
    </citation>
    <scope>NUCLEOTIDE SEQUENCE [LARGE SCALE GENOMIC DNA]</scope>
    <source>
        <strain evidence="2 3">DSM 19097</strain>
    </source>
</reference>
<dbReference type="PROSITE" id="PS51257">
    <property type="entry name" value="PROKAR_LIPOPROTEIN"/>
    <property type="match status" value="1"/>
</dbReference>
<feature type="signal peptide" evidence="1">
    <location>
        <begin position="1"/>
        <end position="25"/>
    </location>
</feature>
<accession>A0A6I2MBT1</accession>